<comment type="caution">
    <text evidence="2">The sequence shown here is derived from an EMBL/GenBank/DDBJ whole genome shotgun (WGS) entry which is preliminary data.</text>
</comment>
<dbReference type="InterPro" id="IPR029032">
    <property type="entry name" value="AhpD-like"/>
</dbReference>
<dbReference type="Pfam" id="PF02627">
    <property type="entry name" value="CMD"/>
    <property type="match status" value="1"/>
</dbReference>
<dbReference type="SUPFAM" id="SSF69118">
    <property type="entry name" value="AhpD-like"/>
    <property type="match status" value="1"/>
</dbReference>
<name>A0A3N1DBS3_9ACTN</name>
<dbReference type="RefSeq" id="WP_123669497.1">
    <property type="nucleotide sequence ID" value="NZ_RJKE01000001.1"/>
</dbReference>
<organism evidence="2 3">
    <name type="scientific">Actinocorallia herbida</name>
    <dbReference type="NCBI Taxonomy" id="58109"/>
    <lineage>
        <taxon>Bacteria</taxon>
        <taxon>Bacillati</taxon>
        <taxon>Actinomycetota</taxon>
        <taxon>Actinomycetes</taxon>
        <taxon>Streptosporangiales</taxon>
        <taxon>Thermomonosporaceae</taxon>
        <taxon>Actinocorallia</taxon>
    </lineage>
</organism>
<gene>
    <name evidence="2" type="ORF">EDD29_8289</name>
</gene>
<dbReference type="InterPro" id="IPR052512">
    <property type="entry name" value="4CMD/NDH-1_regulator"/>
</dbReference>
<feature type="domain" description="Carboxymuconolactone decarboxylase-like" evidence="1">
    <location>
        <begin position="38"/>
        <end position="112"/>
    </location>
</feature>
<dbReference type="Gene3D" id="1.20.1290.10">
    <property type="entry name" value="AhpD-like"/>
    <property type="match status" value="1"/>
</dbReference>
<reference evidence="2 3" key="1">
    <citation type="submission" date="2018-11" db="EMBL/GenBank/DDBJ databases">
        <title>Sequencing the genomes of 1000 actinobacteria strains.</title>
        <authorList>
            <person name="Klenk H.-P."/>
        </authorList>
    </citation>
    <scope>NUCLEOTIDE SEQUENCE [LARGE SCALE GENOMIC DNA]</scope>
    <source>
        <strain evidence="2 3">DSM 44254</strain>
    </source>
</reference>
<dbReference type="EMBL" id="RJKE01000001">
    <property type="protein sequence ID" value="ROO90558.1"/>
    <property type="molecule type" value="Genomic_DNA"/>
</dbReference>
<keyword evidence="3" id="KW-1185">Reference proteome</keyword>
<evidence type="ECO:0000259" key="1">
    <source>
        <dbReference type="Pfam" id="PF02627"/>
    </source>
</evidence>
<evidence type="ECO:0000313" key="2">
    <source>
        <dbReference type="EMBL" id="ROO90558.1"/>
    </source>
</evidence>
<dbReference type="Proteomes" id="UP000272400">
    <property type="component" value="Unassembled WGS sequence"/>
</dbReference>
<sequence length="138" mass="15374">MTAHEVDGSPNGQDERRARGLEMMSRVYGFDVDEARGDFMETTVDHLFGDIWSRPGLSFRDRRLLLIGLLAGQHLNDVLDLQMPAALANAEITPDELREIVLFLTHYTGWPQGARLNGQAETHIARYQKAARKGGSPG</sequence>
<dbReference type="InterPro" id="IPR003779">
    <property type="entry name" value="CMD-like"/>
</dbReference>
<evidence type="ECO:0000313" key="3">
    <source>
        <dbReference type="Proteomes" id="UP000272400"/>
    </source>
</evidence>
<dbReference type="PANTHER" id="PTHR33570">
    <property type="entry name" value="4-CARBOXYMUCONOLACTONE DECARBOXYLASE FAMILY PROTEIN"/>
    <property type="match status" value="1"/>
</dbReference>
<accession>A0A3N1DBS3</accession>
<protein>
    <submittedName>
        <fullName evidence="2">4-carboxymuconolactone decarboxylase</fullName>
    </submittedName>
</protein>
<proteinExistence type="predicted"/>
<dbReference type="PANTHER" id="PTHR33570:SF2">
    <property type="entry name" value="CARBOXYMUCONOLACTONE DECARBOXYLASE-LIKE DOMAIN-CONTAINING PROTEIN"/>
    <property type="match status" value="1"/>
</dbReference>
<dbReference type="GO" id="GO:0051920">
    <property type="term" value="F:peroxiredoxin activity"/>
    <property type="evidence" value="ECO:0007669"/>
    <property type="project" value="InterPro"/>
</dbReference>
<dbReference type="AlphaFoldDB" id="A0A3N1DBS3"/>
<dbReference type="OrthoDB" id="9802489at2"/>